<protein>
    <submittedName>
        <fullName evidence="1">Uncharacterized protein</fullName>
    </submittedName>
</protein>
<reference evidence="1 2" key="1">
    <citation type="submission" date="2012-03" db="EMBL/GenBank/DDBJ databases">
        <authorList>
            <person name="Rasko D."/>
            <person name="Redman J."/>
            <person name="Daugherty S.C."/>
            <person name="Tallon L."/>
            <person name="Sadzewicz L."/>
            <person name="Jones K."/>
            <person name="Santana-Cruz I."/>
            <person name="Liu X."/>
        </authorList>
    </citation>
    <scope>NUCLEOTIDE SEQUENCE [LARGE SCALE GENOMIC DNA]</scope>
    <source>
        <strain evidence="1 2">CCH060</strain>
    </source>
</reference>
<gene>
    <name evidence="1" type="ORF">SFCCH060_1676</name>
</gene>
<evidence type="ECO:0000313" key="1">
    <source>
        <dbReference type="EMBL" id="EIQ12377.1"/>
    </source>
</evidence>
<organism evidence="1 2">
    <name type="scientific">Shigella flexneri CCH060</name>
    <dbReference type="NCBI Taxonomy" id="754091"/>
    <lineage>
        <taxon>Bacteria</taxon>
        <taxon>Pseudomonadati</taxon>
        <taxon>Pseudomonadota</taxon>
        <taxon>Gammaproteobacteria</taxon>
        <taxon>Enterobacterales</taxon>
        <taxon>Enterobacteriaceae</taxon>
        <taxon>Shigella</taxon>
    </lineage>
</organism>
<sequence length="38" mass="4696">MCVITECNKRDGHQGIFCYYSRWVALYTWSLFLRFMKK</sequence>
<dbReference type="Proteomes" id="UP000005406">
    <property type="component" value="Unassembled WGS sequence"/>
</dbReference>
<comment type="caution">
    <text evidence="1">The sequence shown here is derived from an EMBL/GenBank/DDBJ whole genome shotgun (WGS) entry which is preliminary data.</text>
</comment>
<dbReference type="AlphaFoldDB" id="A0A6N3R539"/>
<accession>A0A6N3R539</accession>
<dbReference type="EMBL" id="AKMW01000043">
    <property type="protein sequence ID" value="EIQ12377.1"/>
    <property type="molecule type" value="Genomic_DNA"/>
</dbReference>
<name>A0A6N3R539_SHIFL</name>
<proteinExistence type="predicted"/>
<evidence type="ECO:0000313" key="2">
    <source>
        <dbReference type="Proteomes" id="UP000005406"/>
    </source>
</evidence>